<dbReference type="Proteomes" id="UP000186595">
    <property type="component" value="Unassembled WGS sequence"/>
</dbReference>
<reference evidence="1 2" key="1">
    <citation type="submission" date="2016-11" db="EMBL/GenBank/DDBJ databases">
        <title>Draft genome sequences of five Shigatoxin-producing Escherichia coli isolates harboring the new recently described Subtilase cytotoxin allelic variant subAB2-3.</title>
        <authorList>
            <person name="Tasara T."/>
            <person name="Fierz L."/>
            <person name="Klumpp J."/>
            <person name="Schmidt H."/>
            <person name="Stephan R."/>
        </authorList>
    </citation>
    <scope>NUCLEOTIDE SEQUENCE [LARGE SCALE GENOMIC DNA]</scope>
    <source>
        <strain evidence="1 2">453</strain>
    </source>
</reference>
<gene>
    <name evidence="1" type="ORF">BMT50_17360</name>
</gene>
<name>A0AAP7PCB7_ECOLX</name>
<accession>A0AAP7PCB7</accession>
<proteinExistence type="predicted"/>
<sequence>MKKRGAHQPAPRSKQYCENTSYTNRYLHGYVCGNTDADQIASLRQEFSDFTGILKKGLSASPNPKSIVSNTMIKLHMTMQKQIAT</sequence>
<protein>
    <submittedName>
        <fullName evidence="1">Uncharacterized protein</fullName>
    </submittedName>
</protein>
<dbReference type="AlphaFoldDB" id="A0AAP7PCB7"/>
<comment type="caution">
    <text evidence="1">The sequence shown here is derived from an EMBL/GenBank/DDBJ whole genome shotgun (WGS) entry which is preliminary data.</text>
</comment>
<dbReference type="EMBL" id="MPGR01000001">
    <property type="protein sequence ID" value="OKB74403.1"/>
    <property type="molecule type" value="Genomic_DNA"/>
</dbReference>
<evidence type="ECO:0000313" key="1">
    <source>
        <dbReference type="EMBL" id="OKB74403.1"/>
    </source>
</evidence>
<organism evidence="1 2">
    <name type="scientific">Escherichia coli</name>
    <dbReference type="NCBI Taxonomy" id="562"/>
    <lineage>
        <taxon>Bacteria</taxon>
        <taxon>Pseudomonadati</taxon>
        <taxon>Pseudomonadota</taxon>
        <taxon>Gammaproteobacteria</taxon>
        <taxon>Enterobacterales</taxon>
        <taxon>Enterobacteriaceae</taxon>
        <taxon>Escherichia</taxon>
    </lineage>
</organism>
<evidence type="ECO:0000313" key="2">
    <source>
        <dbReference type="Proteomes" id="UP000186595"/>
    </source>
</evidence>